<reference evidence="1 2" key="1">
    <citation type="submission" date="2019-03" db="EMBL/GenBank/DDBJ databases">
        <title>The genome sequence of a newly discovered highly antifungal drug resistant Aspergillus species, Aspergillus tanneri NIH 1004.</title>
        <authorList>
            <person name="Mounaud S."/>
            <person name="Singh I."/>
            <person name="Joardar V."/>
            <person name="Pakala S."/>
            <person name="Pakala S."/>
            <person name="Venepally P."/>
            <person name="Hoover J."/>
            <person name="Nierman W."/>
            <person name="Chung J."/>
            <person name="Losada L."/>
        </authorList>
    </citation>
    <scope>NUCLEOTIDE SEQUENCE [LARGE SCALE GENOMIC DNA]</scope>
    <source>
        <strain evidence="1 2">NIH1004</strain>
    </source>
</reference>
<evidence type="ECO:0000313" key="1">
    <source>
        <dbReference type="EMBL" id="THC88066.1"/>
    </source>
</evidence>
<gene>
    <name evidence="1" type="ORF">EYZ11_012491</name>
</gene>
<organism evidence="1 2">
    <name type="scientific">Aspergillus tanneri</name>
    <dbReference type="NCBI Taxonomy" id="1220188"/>
    <lineage>
        <taxon>Eukaryota</taxon>
        <taxon>Fungi</taxon>
        <taxon>Dikarya</taxon>
        <taxon>Ascomycota</taxon>
        <taxon>Pezizomycotina</taxon>
        <taxon>Eurotiomycetes</taxon>
        <taxon>Eurotiomycetidae</taxon>
        <taxon>Eurotiales</taxon>
        <taxon>Aspergillaceae</taxon>
        <taxon>Aspergillus</taxon>
        <taxon>Aspergillus subgen. Circumdati</taxon>
    </lineage>
</organism>
<dbReference type="VEuPathDB" id="FungiDB:EYZ11_012491"/>
<dbReference type="Proteomes" id="UP000308092">
    <property type="component" value="Unassembled WGS sequence"/>
</dbReference>
<proteinExistence type="predicted"/>
<evidence type="ECO:0000313" key="2">
    <source>
        <dbReference type="Proteomes" id="UP000308092"/>
    </source>
</evidence>
<comment type="caution">
    <text evidence="1">The sequence shown here is derived from an EMBL/GenBank/DDBJ whole genome shotgun (WGS) entry which is preliminary data.</text>
</comment>
<name>A0A4S3J047_9EURO</name>
<keyword evidence="2" id="KW-1185">Reference proteome</keyword>
<dbReference type="AlphaFoldDB" id="A0A4S3J047"/>
<protein>
    <submittedName>
        <fullName evidence="1">Uncharacterized protein</fullName>
    </submittedName>
</protein>
<accession>A0A4S3J047</accession>
<dbReference type="EMBL" id="SOSA01000948">
    <property type="protein sequence ID" value="THC88066.1"/>
    <property type="molecule type" value="Genomic_DNA"/>
</dbReference>
<sequence length="86" mass="10004">MANLSQQRSRKTFQEHVEWMVQWFIVNKLGYKHITFTMGDFRGFIHGLVGATRRILCDTLCVSDCESIPQIPWHAMYDDPTQSKVG</sequence>
<dbReference type="STRING" id="1220188.A0A4S3J047"/>